<comment type="similarity">
    <text evidence="2">Belongs to the transpeptidase family.</text>
</comment>
<dbReference type="EMBL" id="WBXO01000001">
    <property type="protein sequence ID" value="KAB2954704.1"/>
    <property type="molecule type" value="Genomic_DNA"/>
</dbReference>
<dbReference type="PROSITE" id="PS51178">
    <property type="entry name" value="PASTA"/>
    <property type="match status" value="2"/>
</dbReference>
<keyword evidence="4" id="KW-0812">Transmembrane</keyword>
<evidence type="ECO:0000313" key="7">
    <source>
        <dbReference type="Proteomes" id="UP000468766"/>
    </source>
</evidence>
<evidence type="ECO:0000313" key="6">
    <source>
        <dbReference type="EMBL" id="KAB2954704.1"/>
    </source>
</evidence>
<feature type="domain" description="PASTA" evidence="5">
    <location>
        <begin position="581"/>
        <end position="641"/>
    </location>
</feature>
<dbReference type="OrthoDB" id="9804124at2"/>
<dbReference type="Gene3D" id="3.40.710.10">
    <property type="entry name" value="DD-peptidase/beta-lactamase superfamily"/>
    <property type="match status" value="1"/>
</dbReference>
<dbReference type="AlphaFoldDB" id="A0A6I0EW90"/>
<dbReference type="GO" id="GO:0008658">
    <property type="term" value="F:penicillin binding"/>
    <property type="evidence" value="ECO:0007669"/>
    <property type="project" value="InterPro"/>
</dbReference>
<evidence type="ECO:0000256" key="3">
    <source>
        <dbReference type="ARBA" id="ARBA00023136"/>
    </source>
</evidence>
<gene>
    <name evidence="6" type="ORF">F9B85_02300</name>
</gene>
<dbReference type="SUPFAM" id="SSF56519">
    <property type="entry name" value="Penicillin binding protein dimerisation domain"/>
    <property type="match status" value="1"/>
</dbReference>
<feature type="transmembrane region" description="Helical" evidence="4">
    <location>
        <begin position="12"/>
        <end position="32"/>
    </location>
</feature>
<dbReference type="InterPro" id="IPR011927">
    <property type="entry name" value="SpoVD_pbp"/>
</dbReference>
<dbReference type="InterPro" id="IPR050515">
    <property type="entry name" value="Beta-lactam/transpept"/>
</dbReference>
<comment type="subcellular location">
    <subcellularLocation>
        <location evidence="1">Membrane</location>
    </subcellularLocation>
</comment>
<reference evidence="6 7" key="1">
    <citation type="submission" date="2019-10" db="EMBL/GenBank/DDBJ databases">
        <title>Whole-genome sequence of the extremophile Heliorestis acidaminivorans DSM 24790.</title>
        <authorList>
            <person name="Kyndt J.A."/>
            <person name="Meyer T.E."/>
        </authorList>
    </citation>
    <scope>NUCLEOTIDE SEQUENCE [LARGE SCALE GENOMIC DNA]</scope>
    <source>
        <strain evidence="6 7">DSM 24790</strain>
    </source>
</reference>
<dbReference type="InterPro" id="IPR001460">
    <property type="entry name" value="PCN-bd_Tpept"/>
</dbReference>
<comment type="caution">
    <text evidence="6">The sequence shown here is derived from an EMBL/GenBank/DDBJ whole genome shotgun (WGS) entry which is preliminary data.</text>
</comment>
<keyword evidence="4" id="KW-1133">Transmembrane helix</keyword>
<dbReference type="SUPFAM" id="SSF54184">
    <property type="entry name" value="Penicillin-binding protein 2x (pbp-2x), c-terminal domain"/>
    <property type="match status" value="2"/>
</dbReference>
<dbReference type="Gene3D" id="3.30.450.330">
    <property type="match status" value="1"/>
</dbReference>
<dbReference type="PANTHER" id="PTHR30627:SF1">
    <property type="entry name" value="PEPTIDOGLYCAN D,D-TRANSPEPTIDASE FTSI"/>
    <property type="match status" value="1"/>
</dbReference>
<dbReference type="Gene3D" id="3.90.1310.10">
    <property type="entry name" value="Penicillin-binding protein 2a (Domain 2)"/>
    <property type="match status" value="1"/>
</dbReference>
<dbReference type="SUPFAM" id="SSF56601">
    <property type="entry name" value="beta-lactamase/transpeptidase-like"/>
    <property type="match status" value="1"/>
</dbReference>
<accession>A0A6I0EW90</accession>
<dbReference type="SMART" id="SM00740">
    <property type="entry name" value="PASTA"/>
    <property type="match status" value="2"/>
</dbReference>
<evidence type="ECO:0000256" key="1">
    <source>
        <dbReference type="ARBA" id="ARBA00004370"/>
    </source>
</evidence>
<dbReference type="InterPro" id="IPR036138">
    <property type="entry name" value="PBP_dimer_sf"/>
</dbReference>
<dbReference type="PANTHER" id="PTHR30627">
    <property type="entry name" value="PEPTIDOGLYCAN D,D-TRANSPEPTIDASE"/>
    <property type="match status" value="1"/>
</dbReference>
<dbReference type="CDD" id="cd06576">
    <property type="entry name" value="PASTA_Pbp2x-like_1"/>
    <property type="match status" value="1"/>
</dbReference>
<dbReference type="InterPro" id="IPR012338">
    <property type="entry name" value="Beta-lactam/transpept-like"/>
</dbReference>
<keyword evidence="3 4" id="KW-0472">Membrane</keyword>
<dbReference type="NCBIfam" id="TIGR02214">
    <property type="entry name" value="spoVD_pbp"/>
    <property type="match status" value="1"/>
</dbReference>
<protein>
    <submittedName>
        <fullName evidence="6">Stage V sporulation protein D</fullName>
    </submittedName>
</protein>
<dbReference type="InterPro" id="IPR005543">
    <property type="entry name" value="PASTA_dom"/>
</dbReference>
<evidence type="ECO:0000256" key="2">
    <source>
        <dbReference type="ARBA" id="ARBA00007171"/>
    </source>
</evidence>
<dbReference type="InterPro" id="IPR005311">
    <property type="entry name" value="PBP_dimer"/>
</dbReference>
<dbReference type="GO" id="GO:0005886">
    <property type="term" value="C:plasma membrane"/>
    <property type="evidence" value="ECO:0007669"/>
    <property type="project" value="TreeGrafter"/>
</dbReference>
<dbReference type="Pfam" id="PF03793">
    <property type="entry name" value="PASTA"/>
    <property type="match status" value="2"/>
</dbReference>
<dbReference type="CDD" id="cd06575">
    <property type="entry name" value="PASTA_Pbp2x-like_2"/>
    <property type="match status" value="1"/>
</dbReference>
<keyword evidence="7" id="KW-1185">Reference proteome</keyword>
<dbReference type="Pfam" id="PF03717">
    <property type="entry name" value="PBP_dimer"/>
    <property type="match status" value="1"/>
</dbReference>
<dbReference type="Pfam" id="PF00905">
    <property type="entry name" value="Transpeptidase"/>
    <property type="match status" value="1"/>
</dbReference>
<dbReference type="Gene3D" id="3.30.10.20">
    <property type="match status" value="1"/>
</dbReference>
<sequence length="715" mass="78804">MFATPVQVKKRSTQLFLIFAVLMIILIGRLFWIQVLQGDFYSAKAEEVRLRDLPVEAKRGTIYDRNMRSLAVSISVDSVVANPAEVRRRGQERETAQHLSRILEMDEEDVYEKITRKNTGFVWVLRKVDPEKVAQLRQLSLPGIDYIPESRRYYEKGKLASHILGITDIDSRGLEGLELIFDQQLRGIPGKLVAEYDAANRELPQAQHAFIRPVDGHGVVLTIDETIQYIVERELDKLERERNPKGATVIVMEAKTGRILALSNRPTFDPNERHLYPDASRRNRAINDIYEPGSTFKIVTAAAAMEERALEDTEHYQCPGYIMVDKQRLRCWKHEGHGQQDFAEVVQNSCNPGFVTIGMNLGLDGFYRYLHAFGFGTPTGIPMNGEASGILVPRNAAKTIDLATMSIGQANAMTPIQLITAISAVANDGKLMKPQLVEKVIDAQGAVVEKFEPEMVRKVVSKETAEELNLILESVVTYGTGRNAYLEGYRVGGKTGTAQKIKPGGGYMEREYVASFVGLAPANDPEIVALVVVDAPEGMPYYGGLVAAPIFRAIMVDTLRHLGIQPQVVNQQAPTAMMSEAVQEVVVPQLTGLDIYEAEQILSGVTLGVASEGFGTRVVGQLPKAGEVVSPRTAVILYLDDHEDVFQTEEATETICPDVRGKTIRQASELLTRAGLSLEIYGTGLAGSQSIEAGTKVPVGTVVRVDFLPLDEQGP</sequence>
<name>A0A6I0EW90_9FIRM</name>
<proteinExistence type="inferred from homology"/>
<dbReference type="GO" id="GO:0071555">
    <property type="term" value="P:cell wall organization"/>
    <property type="evidence" value="ECO:0007669"/>
    <property type="project" value="TreeGrafter"/>
</dbReference>
<evidence type="ECO:0000259" key="5">
    <source>
        <dbReference type="PROSITE" id="PS51178"/>
    </source>
</evidence>
<feature type="domain" description="PASTA" evidence="5">
    <location>
        <begin position="650"/>
        <end position="709"/>
    </location>
</feature>
<dbReference type="Proteomes" id="UP000468766">
    <property type="component" value="Unassembled WGS sequence"/>
</dbReference>
<evidence type="ECO:0000256" key="4">
    <source>
        <dbReference type="SAM" id="Phobius"/>
    </source>
</evidence>
<organism evidence="6 7">
    <name type="scientific">Heliorestis acidaminivorans</name>
    <dbReference type="NCBI Taxonomy" id="553427"/>
    <lineage>
        <taxon>Bacteria</taxon>
        <taxon>Bacillati</taxon>
        <taxon>Bacillota</taxon>
        <taxon>Clostridia</taxon>
        <taxon>Eubacteriales</taxon>
        <taxon>Heliobacteriaceae</taxon>
        <taxon>Heliorestis</taxon>
    </lineage>
</organism>